<evidence type="ECO:0000256" key="3">
    <source>
        <dbReference type="SAM" id="SignalP"/>
    </source>
</evidence>
<evidence type="ECO:0000313" key="5">
    <source>
        <dbReference type="Proteomes" id="UP000027135"/>
    </source>
</evidence>
<dbReference type="PROSITE" id="PS51450">
    <property type="entry name" value="LRR"/>
    <property type="match status" value="2"/>
</dbReference>
<keyword evidence="1" id="KW-0433">Leucine-rich repeat</keyword>
<keyword evidence="4" id="KW-0675">Receptor</keyword>
<feature type="signal peptide" evidence="3">
    <location>
        <begin position="1"/>
        <end position="22"/>
    </location>
</feature>
<dbReference type="EMBL" id="KK852740">
    <property type="protein sequence ID" value="KDR17394.1"/>
    <property type="molecule type" value="Genomic_DNA"/>
</dbReference>
<dbReference type="InParanoid" id="A0A067R2X7"/>
<keyword evidence="3" id="KW-0732">Signal</keyword>
<accession>A0A067R2X7</accession>
<feature type="chain" id="PRO_5001648317" evidence="3">
    <location>
        <begin position="23"/>
        <end position="268"/>
    </location>
</feature>
<evidence type="ECO:0000256" key="2">
    <source>
        <dbReference type="ARBA" id="ARBA00022737"/>
    </source>
</evidence>
<dbReference type="InterPro" id="IPR032675">
    <property type="entry name" value="LRR_dom_sf"/>
</dbReference>
<dbReference type="Proteomes" id="UP000027135">
    <property type="component" value="Unassembled WGS sequence"/>
</dbReference>
<dbReference type="PANTHER" id="PTHR24366">
    <property type="entry name" value="IG(IMMUNOGLOBULIN) AND LRR(LEUCINE RICH REPEAT) DOMAINS"/>
    <property type="match status" value="1"/>
</dbReference>
<dbReference type="SUPFAM" id="SSF52058">
    <property type="entry name" value="L domain-like"/>
    <property type="match status" value="1"/>
</dbReference>
<keyword evidence="5" id="KW-1185">Reference proteome</keyword>
<organism evidence="4 5">
    <name type="scientific">Zootermopsis nevadensis</name>
    <name type="common">Dampwood termite</name>
    <dbReference type="NCBI Taxonomy" id="136037"/>
    <lineage>
        <taxon>Eukaryota</taxon>
        <taxon>Metazoa</taxon>
        <taxon>Ecdysozoa</taxon>
        <taxon>Arthropoda</taxon>
        <taxon>Hexapoda</taxon>
        <taxon>Insecta</taxon>
        <taxon>Pterygota</taxon>
        <taxon>Neoptera</taxon>
        <taxon>Polyneoptera</taxon>
        <taxon>Dictyoptera</taxon>
        <taxon>Blattodea</taxon>
        <taxon>Blattoidea</taxon>
        <taxon>Termitoidae</taxon>
        <taxon>Termopsidae</taxon>
        <taxon>Zootermopsis</taxon>
    </lineage>
</organism>
<dbReference type="InterPro" id="IPR003591">
    <property type="entry name" value="Leu-rich_rpt_typical-subtyp"/>
</dbReference>
<sequence>MSMLPLFVLLFLLHFLLHGANAKCAIGDADENAKWINSNGRLKIHDNDNTPDTDGDDYFLIQASCPENLDYDDMDEVCNCTFTNSTGFIFSCNGEYMDDLPNLGSEVPVDRLRLYAVRNARNVHQIKSYQFSGYRTKEIRIEYIEALHLEDRAFEGVLDLETLKLTHNNFGKIGQPELIFAGLVNLTTLDLSYNQLTGWKSRGKSPSDTPVLPKLTTLDLSGNPLEYLHNDTFEWLRGSQLQHLNLRKCNIKSVETGTDFSVFTWEET</sequence>
<gene>
    <name evidence="4" type="ORF">L798_07833</name>
</gene>
<dbReference type="InterPro" id="IPR001611">
    <property type="entry name" value="Leu-rich_rpt"/>
</dbReference>
<dbReference type="Pfam" id="PF00560">
    <property type="entry name" value="LRR_1"/>
    <property type="match status" value="1"/>
</dbReference>
<dbReference type="AlphaFoldDB" id="A0A067R2X7"/>
<dbReference type="PANTHER" id="PTHR24366:SF96">
    <property type="entry name" value="LEUCINE RICH REPEAT CONTAINING 53"/>
    <property type="match status" value="1"/>
</dbReference>
<keyword evidence="2" id="KW-0677">Repeat</keyword>
<evidence type="ECO:0000256" key="1">
    <source>
        <dbReference type="ARBA" id="ARBA00022614"/>
    </source>
</evidence>
<name>A0A067R2X7_ZOONE</name>
<dbReference type="STRING" id="136037.A0A067R2X7"/>
<evidence type="ECO:0000313" key="4">
    <source>
        <dbReference type="EMBL" id="KDR17394.1"/>
    </source>
</evidence>
<proteinExistence type="predicted"/>
<protein>
    <submittedName>
        <fullName evidence="4">Relaxin receptor 2</fullName>
    </submittedName>
</protein>
<dbReference type="Pfam" id="PF13855">
    <property type="entry name" value="LRR_8"/>
    <property type="match status" value="1"/>
</dbReference>
<dbReference type="SMART" id="SM00369">
    <property type="entry name" value="LRR_TYP"/>
    <property type="match status" value="2"/>
</dbReference>
<reference evidence="4 5" key="1">
    <citation type="journal article" date="2014" name="Nat. Commun.">
        <title>Molecular traces of alternative social organization in a termite genome.</title>
        <authorList>
            <person name="Terrapon N."/>
            <person name="Li C."/>
            <person name="Robertson H.M."/>
            <person name="Ji L."/>
            <person name="Meng X."/>
            <person name="Booth W."/>
            <person name="Chen Z."/>
            <person name="Childers C.P."/>
            <person name="Glastad K.M."/>
            <person name="Gokhale K."/>
            <person name="Gowin J."/>
            <person name="Gronenberg W."/>
            <person name="Hermansen R.A."/>
            <person name="Hu H."/>
            <person name="Hunt B.G."/>
            <person name="Huylmans A.K."/>
            <person name="Khalil S.M."/>
            <person name="Mitchell R.D."/>
            <person name="Munoz-Torres M.C."/>
            <person name="Mustard J.A."/>
            <person name="Pan H."/>
            <person name="Reese J.T."/>
            <person name="Scharf M.E."/>
            <person name="Sun F."/>
            <person name="Vogel H."/>
            <person name="Xiao J."/>
            <person name="Yang W."/>
            <person name="Yang Z."/>
            <person name="Yang Z."/>
            <person name="Zhou J."/>
            <person name="Zhu J."/>
            <person name="Brent C.S."/>
            <person name="Elsik C.G."/>
            <person name="Goodisman M.A."/>
            <person name="Liberles D.A."/>
            <person name="Roe R.M."/>
            <person name="Vargo E.L."/>
            <person name="Vilcinskas A."/>
            <person name="Wang J."/>
            <person name="Bornberg-Bauer E."/>
            <person name="Korb J."/>
            <person name="Zhang G."/>
            <person name="Liebig J."/>
        </authorList>
    </citation>
    <scope>NUCLEOTIDE SEQUENCE [LARGE SCALE GENOMIC DNA]</scope>
    <source>
        <tissue evidence="4">Whole organism</tissue>
    </source>
</reference>
<dbReference type="PRINTS" id="PR00019">
    <property type="entry name" value="LEURICHRPT"/>
</dbReference>
<dbReference type="Gene3D" id="3.80.10.10">
    <property type="entry name" value="Ribonuclease Inhibitor"/>
    <property type="match status" value="1"/>
</dbReference>